<dbReference type="SUPFAM" id="SSF54211">
    <property type="entry name" value="Ribosomal protein S5 domain 2-like"/>
    <property type="match status" value="1"/>
</dbReference>
<dbReference type="PANTHER" id="PTHR11528">
    <property type="entry name" value="HEAT SHOCK PROTEIN 90 FAMILY MEMBER"/>
    <property type="match status" value="1"/>
</dbReference>
<dbReference type="EMBL" id="CAXAMN010000203">
    <property type="protein sequence ID" value="CAK8986958.1"/>
    <property type="molecule type" value="Genomic_DNA"/>
</dbReference>
<proteinExistence type="inferred from homology"/>
<accession>A0ABP0HAY7</accession>
<dbReference type="Pfam" id="PF13589">
    <property type="entry name" value="HATPase_c_3"/>
    <property type="match status" value="1"/>
</dbReference>
<reference evidence="1 2" key="1">
    <citation type="submission" date="2024-02" db="EMBL/GenBank/DDBJ databases">
        <authorList>
            <person name="Chen Y."/>
            <person name="Shah S."/>
            <person name="Dougan E. K."/>
            <person name="Thang M."/>
            <person name="Chan C."/>
        </authorList>
    </citation>
    <scope>NUCLEOTIDE SEQUENCE [LARGE SCALE GENOMIC DNA]</scope>
</reference>
<dbReference type="CDD" id="cd16927">
    <property type="entry name" value="HATPase_Hsp90-like"/>
    <property type="match status" value="1"/>
</dbReference>
<evidence type="ECO:0000313" key="2">
    <source>
        <dbReference type="Proteomes" id="UP001642484"/>
    </source>
</evidence>
<dbReference type="PRINTS" id="PR00775">
    <property type="entry name" value="HEATSHOCK90"/>
</dbReference>
<sequence length="987" mass="110811">MAPAELETYAFNADISQLMSLIINAFYTNKEIFLRELISNASDALDKIQFQASQDPSKLESEPNLCIKVTPDKDTGSVTVEDTGIGMTREEMILHLGTIAKSGTKAFMEAVSSGADMSMIGQFGVGFYSSYLVSEKVRVVSKSNDDEQYIWESTAGGTFLVWKDTTFEHGVLKRGTKVICYLKDDQAEFLESDRLKELIMKHSAFVGFPIDLRMEHRKEEEIEVEEDGAPEKRRKVTVSYSWELMNKNKPLWLRPPESVSHEEYADLYKFLSGDWEDHLGVKHVTQGGQVDFKALLFCPRNAPKDMFDMGKMSQRFSIRLYVRRVFIKEFNDLIPKWMGFIKGIVDSDDMPLNISREMLQQNAILKHIKTGLQKNIFSMFQELSQDKERFKSFQEAFSQCLKLGVYEDHANREQIIPLLRYHSSKSGEELVGLDEYVGRMKPGQRHILYITGRTKRDAARSPYIEGLKRDGFEVLYMTDPVDEYAVQFLKEYRGYEVLSCMSMDAARLLDHRSEQDLKAELEPLRRRVAELLRPTVPSLSVSLASGIPADCCARLAESQEGPVLELNFKHSLLKELGKHSSFAEVSRQDDLAADLGRLLYDLAALESDPDPKWSSACEKCQELLQALNIGDSEAADELPALGTLVSEEGEAEKIEISPAKAADEALLSCGRCVRIARPDRARRAMITFVDEDAKTVDVLYPKPRSSSQEEEEEGVPIKYVQSLEGFELLSPVEDTVFKFGSAAKENGNLLFTMKDFEAAAEFYSSGIAKFASRNIQRGDQVLVRQVDSEKAKTTLIQSTVLSLDAEGLCELSNGCEVPATELLPICQELLPLHTSLYMNRARCRQNLGRHKEASQDLTAVLGLWSAADKRLLQADPEMKEAEEKGLTVFSMSLRDRMTSGLAARIEGLYTAEYLRSRSRLARGLARAASQDVKDALARNPPAATVKQLKQLKAEVQAAQEKQRQLNGPLAKELAKLVISLRGGPEIS</sequence>
<dbReference type="InterPro" id="IPR020575">
    <property type="entry name" value="Hsp90_N"/>
</dbReference>
<dbReference type="InterPro" id="IPR019805">
    <property type="entry name" value="Heat_shock_protein_90_CS"/>
</dbReference>
<name>A0ABP0HAY7_9DINO</name>
<protein>
    <submittedName>
        <fullName evidence="1">Uncharacterized protein</fullName>
    </submittedName>
</protein>
<dbReference type="InterPro" id="IPR020568">
    <property type="entry name" value="Ribosomal_Su5_D2-typ_SF"/>
</dbReference>
<dbReference type="SUPFAM" id="SSF55874">
    <property type="entry name" value="ATPase domain of HSP90 chaperone/DNA topoisomerase II/histidine kinase"/>
    <property type="match status" value="1"/>
</dbReference>
<comment type="caution">
    <text evidence="1">The sequence shown here is derived from an EMBL/GenBank/DDBJ whole genome shotgun (WGS) entry which is preliminary data.</text>
</comment>
<dbReference type="SMART" id="SM00387">
    <property type="entry name" value="HATPase_c"/>
    <property type="match status" value="1"/>
</dbReference>
<dbReference type="NCBIfam" id="NF003555">
    <property type="entry name" value="PRK05218.1"/>
    <property type="match status" value="1"/>
</dbReference>
<dbReference type="Pfam" id="PF00183">
    <property type="entry name" value="HSP90"/>
    <property type="match status" value="1"/>
</dbReference>
<dbReference type="Gene3D" id="3.30.565.10">
    <property type="entry name" value="Histidine kinase-like ATPase, C-terminal domain"/>
    <property type="match status" value="1"/>
</dbReference>
<dbReference type="Gene3D" id="3.30.230.80">
    <property type="match status" value="1"/>
</dbReference>
<dbReference type="Gene3D" id="3.40.50.11260">
    <property type="match status" value="1"/>
</dbReference>
<dbReference type="Proteomes" id="UP001642484">
    <property type="component" value="Unassembled WGS sequence"/>
</dbReference>
<dbReference type="InterPro" id="IPR003594">
    <property type="entry name" value="HATPase_dom"/>
</dbReference>
<organism evidence="1 2">
    <name type="scientific">Durusdinium trenchii</name>
    <dbReference type="NCBI Taxonomy" id="1381693"/>
    <lineage>
        <taxon>Eukaryota</taxon>
        <taxon>Sar</taxon>
        <taxon>Alveolata</taxon>
        <taxon>Dinophyceae</taxon>
        <taxon>Suessiales</taxon>
        <taxon>Symbiodiniaceae</taxon>
        <taxon>Durusdinium</taxon>
    </lineage>
</organism>
<dbReference type="PROSITE" id="PS00298">
    <property type="entry name" value="HSP90"/>
    <property type="match status" value="1"/>
</dbReference>
<dbReference type="InterPro" id="IPR011990">
    <property type="entry name" value="TPR-like_helical_dom_sf"/>
</dbReference>
<keyword evidence="2" id="KW-1185">Reference proteome</keyword>
<dbReference type="InterPro" id="IPR001404">
    <property type="entry name" value="Hsp90_fam"/>
</dbReference>
<dbReference type="Gene3D" id="1.25.40.10">
    <property type="entry name" value="Tetratricopeptide repeat domain"/>
    <property type="match status" value="1"/>
</dbReference>
<gene>
    <name evidence="1" type="ORF">CCMP2556_LOCUS693</name>
</gene>
<dbReference type="InterPro" id="IPR036890">
    <property type="entry name" value="HATPase_C_sf"/>
</dbReference>
<evidence type="ECO:0000313" key="1">
    <source>
        <dbReference type="EMBL" id="CAK8986958.1"/>
    </source>
</evidence>
<dbReference type="SUPFAM" id="SSF48452">
    <property type="entry name" value="TPR-like"/>
    <property type="match status" value="1"/>
</dbReference>
<dbReference type="HAMAP" id="MF_00505">
    <property type="entry name" value="HSP90"/>
    <property type="match status" value="1"/>
</dbReference>